<dbReference type="PROSITE" id="PS50250">
    <property type="entry name" value="PCI"/>
    <property type="match status" value="1"/>
</dbReference>
<evidence type="ECO:0000256" key="5">
    <source>
        <dbReference type="SAM" id="Coils"/>
    </source>
</evidence>
<evidence type="ECO:0000256" key="3">
    <source>
        <dbReference type="ARBA" id="ARBA00022490"/>
    </source>
</evidence>
<accession>K8E8S4</accession>
<evidence type="ECO:0000259" key="7">
    <source>
        <dbReference type="PROSITE" id="PS50250"/>
    </source>
</evidence>
<reference evidence="8 9" key="1">
    <citation type="submission" date="2011-10" db="EMBL/GenBank/DDBJ databases">
        <authorList>
            <person name="Genoscope - CEA"/>
        </authorList>
    </citation>
    <scope>NUCLEOTIDE SEQUENCE [LARGE SCALE GENOMIC DNA]</scope>
    <source>
        <strain evidence="8 9">RCC 1105</strain>
    </source>
</reference>
<dbReference type="InterPro" id="IPR050871">
    <property type="entry name" value="26S_Proteasome/COP9_Components"/>
</dbReference>
<evidence type="ECO:0000256" key="6">
    <source>
        <dbReference type="SAM" id="MobiDB-lite"/>
    </source>
</evidence>
<keyword evidence="9" id="KW-1185">Reference proteome</keyword>
<dbReference type="AlphaFoldDB" id="K8E8S4"/>
<dbReference type="eggNOG" id="KOG1464">
    <property type="taxonomic scope" value="Eukaryota"/>
</dbReference>
<organism evidence="8 9">
    <name type="scientific">Bathycoccus prasinos</name>
    <dbReference type="NCBI Taxonomy" id="41875"/>
    <lineage>
        <taxon>Eukaryota</taxon>
        <taxon>Viridiplantae</taxon>
        <taxon>Chlorophyta</taxon>
        <taxon>Mamiellophyceae</taxon>
        <taxon>Mamiellales</taxon>
        <taxon>Bathycoccaceae</taxon>
        <taxon>Bathycoccus</taxon>
    </lineage>
</organism>
<dbReference type="EMBL" id="FO082278">
    <property type="protein sequence ID" value="CCO14006.1"/>
    <property type="molecule type" value="Genomic_DNA"/>
</dbReference>
<sequence length="477" mass="54725">MSDMDEDYGFEYSDEEQDEEQVDVENQYYNAKGLLENPEDFEKAIEAFTAVVTMEDESGQPGEWGFKAMKQVVKLRLKGCADASISTKEEEKKKKNVALAIESLGKLLTYVDSKAVTKNKSEKVLNSLLETMNQMEDRELLEQFYEKTLKTMTREANERLWFKIQLKLCKLWLKWQNFAAMGKTLKELRKSCEDESGNYAASKGTQLLEVYAMEIQMYTEQKNTKKLKELYRESLAIKSAIPHPRILGIIRECGGKMHIAERNFGDAATDFFEAFKSYDEAGLPRRVVCLKYLVLANMLMQSDVDPFGSQEAKPFQSNEEVKAMTDLVQAYQANDITSFESLLEKHKKSISEDAFVAEHIQALLDNVRTQVLLKTVRPYSKVKLPHLSEELNIPEKELESLLVNLVLDDVLDAKINQVTGMLEINRESIADASEQEKEQQEEGKKLQKKRVESEYDALNKWSNEIKRTQGILFANLC</sequence>
<dbReference type="GeneID" id="19018197"/>
<dbReference type="Gene3D" id="1.25.40.570">
    <property type="match status" value="1"/>
</dbReference>
<dbReference type="SMART" id="SM00753">
    <property type="entry name" value="PAM"/>
    <property type="match status" value="1"/>
</dbReference>
<dbReference type="SMART" id="SM00088">
    <property type="entry name" value="PINT"/>
    <property type="match status" value="1"/>
</dbReference>
<feature type="region of interest" description="Disordered" evidence="6">
    <location>
        <begin position="1"/>
        <end position="22"/>
    </location>
</feature>
<feature type="domain" description="PCI" evidence="7">
    <location>
        <begin position="267"/>
        <end position="429"/>
    </location>
</feature>
<dbReference type="Pfam" id="PF01399">
    <property type="entry name" value="PCI"/>
    <property type="match status" value="1"/>
</dbReference>
<evidence type="ECO:0000313" key="9">
    <source>
        <dbReference type="Proteomes" id="UP000198341"/>
    </source>
</evidence>
<name>K8E8S4_9CHLO</name>
<keyword evidence="4" id="KW-0539">Nucleus</keyword>
<proteinExistence type="predicted"/>
<dbReference type="InterPro" id="IPR036390">
    <property type="entry name" value="WH_DNA-bd_sf"/>
</dbReference>
<dbReference type="FunFam" id="1.25.40.570:FF:000006">
    <property type="entry name" value="COP9 signalosome complex subunit 2"/>
    <property type="match status" value="1"/>
</dbReference>
<protein>
    <submittedName>
        <fullName evidence="8">COP9 signalosome complex subunit 2</fullName>
    </submittedName>
</protein>
<dbReference type="GO" id="GO:0005634">
    <property type="term" value="C:nucleus"/>
    <property type="evidence" value="ECO:0007669"/>
    <property type="project" value="UniProtKB-SubCell"/>
</dbReference>
<dbReference type="SUPFAM" id="SSF46785">
    <property type="entry name" value="Winged helix' DNA-binding domain"/>
    <property type="match status" value="1"/>
</dbReference>
<dbReference type="GO" id="GO:0005737">
    <property type="term" value="C:cytoplasm"/>
    <property type="evidence" value="ECO:0007669"/>
    <property type="project" value="UniProtKB-SubCell"/>
</dbReference>
<dbReference type="KEGG" id="bpg:Bathy01g04620"/>
<dbReference type="Proteomes" id="UP000198341">
    <property type="component" value="Chromosome 1"/>
</dbReference>
<gene>
    <name evidence="8" type="ORF">Bathy01g04620</name>
</gene>
<evidence type="ECO:0000256" key="1">
    <source>
        <dbReference type="ARBA" id="ARBA00004123"/>
    </source>
</evidence>
<dbReference type="OrthoDB" id="194139at2759"/>
<keyword evidence="3" id="KW-0963">Cytoplasm</keyword>
<dbReference type="InterPro" id="IPR000717">
    <property type="entry name" value="PCI_dom"/>
</dbReference>
<dbReference type="RefSeq" id="XP_007515127.1">
    <property type="nucleotide sequence ID" value="XM_007515065.1"/>
</dbReference>
<feature type="coiled-coil region" evidence="5">
    <location>
        <begin position="422"/>
        <end position="450"/>
    </location>
</feature>
<evidence type="ECO:0000256" key="2">
    <source>
        <dbReference type="ARBA" id="ARBA00004496"/>
    </source>
</evidence>
<evidence type="ECO:0000256" key="4">
    <source>
        <dbReference type="ARBA" id="ARBA00023242"/>
    </source>
</evidence>
<dbReference type="PANTHER" id="PTHR10678">
    <property type="entry name" value="26S PROTEASOME NON-ATPASE REGULATORY SUBUNIT 11/COP9 SIGNALOSOME COMPLEX SUBUNIT 2"/>
    <property type="match status" value="1"/>
</dbReference>
<dbReference type="STRING" id="41875.K8E8S4"/>
<keyword evidence="5" id="KW-0175">Coiled coil</keyword>
<evidence type="ECO:0000313" key="8">
    <source>
        <dbReference type="EMBL" id="CCO14006.1"/>
    </source>
</evidence>
<comment type="subcellular location">
    <subcellularLocation>
        <location evidence="2">Cytoplasm</location>
    </subcellularLocation>
    <subcellularLocation>
        <location evidence="1">Nucleus</location>
    </subcellularLocation>
</comment>